<dbReference type="RefSeq" id="XP_028478891.1">
    <property type="nucleotide sequence ID" value="XM_028619919.1"/>
</dbReference>
<accession>A0A427Y4U0</accession>
<evidence type="ECO:0000256" key="2">
    <source>
        <dbReference type="SAM" id="SignalP"/>
    </source>
</evidence>
<dbReference type="PANTHER" id="PTHR28156">
    <property type="entry name" value="FAS1 DOMAIN-CONTAINING PROTEIN YDR262W"/>
    <property type="match status" value="1"/>
</dbReference>
<dbReference type="EMBL" id="RSCE01000002">
    <property type="protein sequence ID" value="RSH86106.1"/>
    <property type="molecule type" value="Genomic_DNA"/>
</dbReference>
<dbReference type="InterPro" id="IPR000782">
    <property type="entry name" value="FAS1_domain"/>
</dbReference>
<dbReference type="STRING" id="105984.A0A427Y4U0"/>
<dbReference type="OrthoDB" id="5551751at2759"/>
<dbReference type="AlphaFoldDB" id="A0A427Y4U0"/>
<feature type="domain" description="FAS1" evidence="3">
    <location>
        <begin position="64"/>
        <end position="202"/>
    </location>
</feature>
<name>A0A427Y4U0_9TREE</name>
<comment type="caution">
    <text evidence="4">The sequence shown here is derived from an EMBL/GenBank/DDBJ whole genome shotgun (WGS) entry which is preliminary data.</text>
</comment>
<dbReference type="InterPro" id="IPR036378">
    <property type="entry name" value="FAS1_dom_sf"/>
</dbReference>
<gene>
    <name evidence="4" type="ORF">EHS24_004328</name>
</gene>
<dbReference type="Proteomes" id="UP000279236">
    <property type="component" value="Unassembled WGS sequence"/>
</dbReference>
<evidence type="ECO:0000313" key="4">
    <source>
        <dbReference type="EMBL" id="RSH86106.1"/>
    </source>
</evidence>
<feature type="signal peptide" evidence="2">
    <location>
        <begin position="1"/>
        <end position="19"/>
    </location>
</feature>
<evidence type="ECO:0000259" key="3">
    <source>
        <dbReference type="PROSITE" id="PS50213"/>
    </source>
</evidence>
<dbReference type="Pfam" id="PF02469">
    <property type="entry name" value="Fasciclin"/>
    <property type="match status" value="1"/>
</dbReference>
<keyword evidence="1 2" id="KW-0732">Signal</keyword>
<keyword evidence="5" id="KW-1185">Reference proteome</keyword>
<sequence>MKRLTLLLTLAAIATAASATLVRLPGSDSSSDMNPAHADVDDELQRAFQAPSKDSNPHTDIATGLSLADALTLERRASLWWDYARDVAAVTTRLTRKGDTTLLVPLDRAIMALPTKPHQNPNGETSEKEARTNVESFLSAHIVPSSLDMPAKNGKDTPTLHDGVSVRVEGEEGSWVVQPGDIKVVAVKQASNGKILYLDGVVKS</sequence>
<evidence type="ECO:0000313" key="5">
    <source>
        <dbReference type="Proteomes" id="UP000279236"/>
    </source>
</evidence>
<proteinExistence type="predicted"/>
<feature type="chain" id="PRO_5019427077" description="FAS1 domain-containing protein" evidence="2">
    <location>
        <begin position="20"/>
        <end position="204"/>
    </location>
</feature>
<organism evidence="4 5">
    <name type="scientific">Apiotrichum porosum</name>
    <dbReference type="NCBI Taxonomy" id="105984"/>
    <lineage>
        <taxon>Eukaryota</taxon>
        <taxon>Fungi</taxon>
        <taxon>Dikarya</taxon>
        <taxon>Basidiomycota</taxon>
        <taxon>Agaricomycotina</taxon>
        <taxon>Tremellomycetes</taxon>
        <taxon>Trichosporonales</taxon>
        <taxon>Trichosporonaceae</taxon>
        <taxon>Apiotrichum</taxon>
    </lineage>
</organism>
<dbReference type="PROSITE" id="PS50213">
    <property type="entry name" value="FAS1"/>
    <property type="match status" value="1"/>
</dbReference>
<protein>
    <recommendedName>
        <fullName evidence="3">FAS1 domain-containing protein</fullName>
    </recommendedName>
</protein>
<dbReference type="InterPro" id="IPR040200">
    <property type="entry name" value="Mug57-like"/>
</dbReference>
<dbReference type="Gene3D" id="2.30.180.10">
    <property type="entry name" value="FAS1 domain"/>
    <property type="match status" value="1"/>
</dbReference>
<evidence type="ECO:0000256" key="1">
    <source>
        <dbReference type="ARBA" id="ARBA00022729"/>
    </source>
</evidence>
<dbReference type="PANTHER" id="PTHR28156:SF1">
    <property type="entry name" value="FAS1 DOMAIN-CONTAINING PROTEIN YDR262W"/>
    <property type="match status" value="1"/>
</dbReference>
<reference evidence="4 5" key="1">
    <citation type="submission" date="2018-11" db="EMBL/GenBank/DDBJ databases">
        <title>Genome sequence of Apiotrichum porosum DSM 27194.</title>
        <authorList>
            <person name="Aliyu H."/>
            <person name="Gorte O."/>
            <person name="Ochsenreither K."/>
        </authorList>
    </citation>
    <scope>NUCLEOTIDE SEQUENCE [LARGE SCALE GENOMIC DNA]</scope>
    <source>
        <strain evidence="4 5">DSM 27194</strain>
    </source>
</reference>
<dbReference type="SUPFAM" id="SSF82153">
    <property type="entry name" value="FAS1 domain"/>
    <property type="match status" value="1"/>
</dbReference>
<dbReference type="GeneID" id="39588871"/>